<evidence type="ECO:0000313" key="14">
    <source>
        <dbReference type="Proteomes" id="UP000282311"/>
    </source>
</evidence>
<dbReference type="InterPro" id="IPR017871">
    <property type="entry name" value="ABC_transporter-like_CS"/>
</dbReference>
<dbReference type="InterPro" id="IPR027417">
    <property type="entry name" value="P-loop_NTPase"/>
</dbReference>
<organism evidence="13 14">
    <name type="scientific">Paenibacillus ginsengarvi</name>
    <dbReference type="NCBI Taxonomy" id="400777"/>
    <lineage>
        <taxon>Bacteria</taxon>
        <taxon>Bacillati</taxon>
        <taxon>Bacillota</taxon>
        <taxon>Bacilli</taxon>
        <taxon>Bacillales</taxon>
        <taxon>Paenibacillaceae</taxon>
        <taxon>Paenibacillus</taxon>
    </lineage>
</organism>
<dbReference type="EMBL" id="RBAH01000030">
    <property type="protein sequence ID" value="RKN70649.1"/>
    <property type="molecule type" value="Genomic_DNA"/>
</dbReference>
<evidence type="ECO:0000256" key="3">
    <source>
        <dbReference type="ARBA" id="ARBA00022475"/>
    </source>
</evidence>
<dbReference type="GO" id="GO:0140359">
    <property type="term" value="F:ABC-type transporter activity"/>
    <property type="evidence" value="ECO:0007669"/>
    <property type="project" value="InterPro"/>
</dbReference>
<dbReference type="PROSITE" id="PS50893">
    <property type="entry name" value="ABC_TRANSPORTER_2"/>
    <property type="match status" value="1"/>
</dbReference>
<dbReference type="InterPro" id="IPR003439">
    <property type="entry name" value="ABC_transporter-like_ATP-bd"/>
</dbReference>
<evidence type="ECO:0000256" key="10">
    <source>
        <dbReference type="SAM" id="Phobius"/>
    </source>
</evidence>
<dbReference type="Proteomes" id="UP000282311">
    <property type="component" value="Unassembled WGS sequence"/>
</dbReference>
<reference evidence="13 14" key="1">
    <citation type="journal article" date="2007" name="Int. J. Syst. Evol. Microbiol.">
        <title>Paenibacillus ginsengarvi sp. nov., isolated from soil from ginseng cultivation.</title>
        <authorList>
            <person name="Yoon M.H."/>
            <person name="Ten L.N."/>
            <person name="Im W.T."/>
        </authorList>
    </citation>
    <scope>NUCLEOTIDE SEQUENCE [LARGE SCALE GENOMIC DNA]</scope>
    <source>
        <strain evidence="13 14">KCTC 13059</strain>
    </source>
</reference>
<dbReference type="InterPro" id="IPR036640">
    <property type="entry name" value="ABC1_TM_sf"/>
</dbReference>
<gene>
    <name evidence="13" type="ORF">D7M11_29860</name>
</gene>
<evidence type="ECO:0000256" key="4">
    <source>
        <dbReference type="ARBA" id="ARBA00022692"/>
    </source>
</evidence>
<evidence type="ECO:0000259" key="11">
    <source>
        <dbReference type="PROSITE" id="PS50893"/>
    </source>
</evidence>
<feature type="domain" description="ABC transporter" evidence="11">
    <location>
        <begin position="330"/>
        <end position="562"/>
    </location>
</feature>
<feature type="transmembrane region" description="Helical" evidence="10">
    <location>
        <begin position="270"/>
        <end position="293"/>
    </location>
</feature>
<evidence type="ECO:0000256" key="5">
    <source>
        <dbReference type="ARBA" id="ARBA00022741"/>
    </source>
</evidence>
<dbReference type="GO" id="GO:0005886">
    <property type="term" value="C:plasma membrane"/>
    <property type="evidence" value="ECO:0007669"/>
    <property type="project" value="UniProtKB-SubCell"/>
</dbReference>
<sequence>MLQACFHLFKRMIVLYILLGILIQFCNAFGIKVFQELLDRATMVGPFNEVAPLIAIYGILLASATLLQYAMEYPHTYLANGIAEKLKLMALSKVSKIDYAAYRNTGTGEMIKVIENGADAGMKIIHSFFLRMLHELLPSLLFGMLFISLYDKRMMLAIAVGYVAIFLINHVLLRLLYSMKTSLLDSQEKLSKYSIRGFMELVVFRVNKRYRKEIERLHETADGMVKLSARIRVIHESFFALFALLVTVLKVAILVYGVKRMLSSESSIGVTLALLLLIDRVYTPVAIFNVLYVDYKLNRVAYKRLEQFLQAPEDANLDSGMEVKALSGTIEFTDVTFDYGNVKLLSPVSFKIPAGSSVAIVGLSGSGKSTIVKLMLGLLKKRSGAIRWDGIELDEIKLNSLYGHVSYISQEAPIFDTTIRENMLFDDRMPDEQVYDILEKVRLSEKVQRLPERLETVVGERGMKLSGGERQRLAFGRIIAQQRNVIILDEPVSALDNITEKALMEQVLQMFHGKTVIIVAHRLSFIKGVDRILLIKDGELVGEGSFEHLIGRSDYFRQLWDRDGDRGGR</sequence>
<dbReference type="GO" id="GO:0005524">
    <property type="term" value="F:ATP binding"/>
    <property type="evidence" value="ECO:0007669"/>
    <property type="project" value="UniProtKB-KW"/>
</dbReference>
<dbReference type="InterPro" id="IPR003593">
    <property type="entry name" value="AAA+_ATPase"/>
</dbReference>
<evidence type="ECO:0000256" key="8">
    <source>
        <dbReference type="ARBA" id="ARBA00022989"/>
    </source>
</evidence>
<dbReference type="RefSeq" id="WP_120750936.1">
    <property type="nucleotide sequence ID" value="NZ_RBAH01000030.1"/>
</dbReference>
<dbReference type="InterPro" id="IPR011527">
    <property type="entry name" value="ABC1_TM_dom"/>
</dbReference>
<feature type="transmembrane region" description="Helical" evidence="10">
    <location>
        <begin position="50"/>
        <end position="70"/>
    </location>
</feature>
<name>A0A3B0BDX5_9BACL</name>
<dbReference type="GO" id="GO:0016887">
    <property type="term" value="F:ATP hydrolysis activity"/>
    <property type="evidence" value="ECO:0007669"/>
    <property type="project" value="InterPro"/>
</dbReference>
<dbReference type="Gene3D" id="1.20.1560.10">
    <property type="entry name" value="ABC transporter type 1, transmembrane domain"/>
    <property type="match status" value="1"/>
</dbReference>
<evidence type="ECO:0000256" key="1">
    <source>
        <dbReference type="ARBA" id="ARBA00004651"/>
    </source>
</evidence>
<keyword evidence="14" id="KW-1185">Reference proteome</keyword>
<evidence type="ECO:0000256" key="2">
    <source>
        <dbReference type="ARBA" id="ARBA00022448"/>
    </source>
</evidence>
<evidence type="ECO:0000259" key="12">
    <source>
        <dbReference type="PROSITE" id="PS50929"/>
    </source>
</evidence>
<dbReference type="SUPFAM" id="SSF52540">
    <property type="entry name" value="P-loop containing nucleoside triphosphate hydrolases"/>
    <property type="match status" value="1"/>
</dbReference>
<keyword evidence="4 10" id="KW-0812">Transmembrane</keyword>
<evidence type="ECO:0000256" key="6">
    <source>
        <dbReference type="ARBA" id="ARBA00022807"/>
    </source>
</evidence>
<keyword evidence="9 10" id="KW-0472">Membrane</keyword>
<feature type="transmembrane region" description="Helical" evidence="10">
    <location>
        <begin position="132"/>
        <end position="150"/>
    </location>
</feature>
<evidence type="ECO:0000256" key="9">
    <source>
        <dbReference type="ARBA" id="ARBA00023136"/>
    </source>
</evidence>
<accession>A0A3B0BDX5</accession>
<dbReference type="PANTHER" id="PTHR24221:SF653">
    <property type="entry name" value="TRANSPORT ATP-BINDING PROTEIN CYDC"/>
    <property type="match status" value="1"/>
</dbReference>
<dbReference type="GO" id="GO:0034040">
    <property type="term" value="F:ATPase-coupled lipid transmembrane transporter activity"/>
    <property type="evidence" value="ECO:0007669"/>
    <property type="project" value="TreeGrafter"/>
</dbReference>
<comment type="caution">
    <text evidence="13">The sequence shown here is derived from an EMBL/GenBank/DDBJ whole genome shotgun (WGS) entry which is preliminary data.</text>
</comment>
<feature type="transmembrane region" description="Helical" evidence="10">
    <location>
        <begin position="156"/>
        <end position="177"/>
    </location>
</feature>
<feature type="transmembrane region" description="Helical" evidence="10">
    <location>
        <begin position="238"/>
        <end position="258"/>
    </location>
</feature>
<keyword evidence="6" id="KW-0788">Thiol protease</keyword>
<dbReference type="PANTHER" id="PTHR24221">
    <property type="entry name" value="ATP-BINDING CASSETTE SUB-FAMILY B"/>
    <property type="match status" value="1"/>
</dbReference>
<keyword evidence="5" id="KW-0547">Nucleotide-binding</keyword>
<comment type="subcellular location">
    <subcellularLocation>
        <location evidence="1">Cell membrane</location>
        <topology evidence="1">Multi-pass membrane protein</topology>
    </subcellularLocation>
</comment>
<feature type="transmembrane region" description="Helical" evidence="10">
    <location>
        <begin position="12"/>
        <end position="30"/>
    </location>
</feature>
<proteinExistence type="predicted"/>
<dbReference type="PROSITE" id="PS00211">
    <property type="entry name" value="ABC_TRANSPORTER_1"/>
    <property type="match status" value="1"/>
</dbReference>
<feature type="domain" description="ABC transmembrane type-1" evidence="12">
    <location>
        <begin position="14"/>
        <end position="297"/>
    </location>
</feature>
<keyword evidence="6" id="KW-0645">Protease</keyword>
<keyword evidence="7 13" id="KW-0067">ATP-binding</keyword>
<evidence type="ECO:0000256" key="7">
    <source>
        <dbReference type="ARBA" id="ARBA00022840"/>
    </source>
</evidence>
<keyword evidence="6" id="KW-0378">Hydrolase</keyword>
<dbReference type="Gene3D" id="3.40.50.300">
    <property type="entry name" value="P-loop containing nucleotide triphosphate hydrolases"/>
    <property type="match status" value="1"/>
</dbReference>
<dbReference type="GO" id="GO:0008234">
    <property type="term" value="F:cysteine-type peptidase activity"/>
    <property type="evidence" value="ECO:0007669"/>
    <property type="project" value="UniProtKB-KW"/>
</dbReference>
<dbReference type="SUPFAM" id="SSF90123">
    <property type="entry name" value="ABC transporter transmembrane region"/>
    <property type="match status" value="1"/>
</dbReference>
<dbReference type="AlphaFoldDB" id="A0A3B0BDX5"/>
<dbReference type="InterPro" id="IPR039421">
    <property type="entry name" value="Type_1_exporter"/>
</dbReference>
<dbReference type="PROSITE" id="PS50929">
    <property type="entry name" value="ABC_TM1F"/>
    <property type="match status" value="1"/>
</dbReference>
<keyword evidence="2" id="KW-0813">Transport</keyword>
<dbReference type="OrthoDB" id="9802264at2"/>
<protein>
    <submittedName>
        <fullName evidence="13">ABC transporter ATP-binding protein</fullName>
    </submittedName>
</protein>
<keyword evidence="3" id="KW-1003">Cell membrane</keyword>
<keyword evidence="8 10" id="KW-1133">Transmembrane helix</keyword>
<dbReference type="Pfam" id="PF00005">
    <property type="entry name" value="ABC_tran"/>
    <property type="match status" value="1"/>
</dbReference>
<dbReference type="SMART" id="SM00382">
    <property type="entry name" value="AAA"/>
    <property type="match status" value="1"/>
</dbReference>
<dbReference type="FunFam" id="3.40.50.300:FF:000299">
    <property type="entry name" value="ABC transporter ATP-binding protein/permease"/>
    <property type="match status" value="1"/>
</dbReference>
<evidence type="ECO:0000313" key="13">
    <source>
        <dbReference type="EMBL" id="RKN70649.1"/>
    </source>
</evidence>
<dbReference type="Pfam" id="PF00664">
    <property type="entry name" value="ABC_membrane"/>
    <property type="match status" value="1"/>
</dbReference>